<feature type="repeat" description="PPR" evidence="3">
    <location>
        <begin position="421"/>
        <end position="455"/>
    </location>
</feature>
<evidence type="ECO:0000256" key="3">
    <source>
        <dbReference type="PROSITE-ProRule" id="PRU00708"/>
    </source>
</evidence>
<protein>
    <recommendedName>
        <fullName evidence="8">Pentacotripeptide-repeat region of PRORP domain-containing protein</fullName>
    </recommendedName>
</protein>
<evidence type="ECO:0000256" key="4">
    <source>
        <dbReference type="SAM" id="MobiDB-lite"/>
    </source>
</evidence>
<evidence type="ECO:0008006" key="8">
    <source>
        <dbReference type="Google" id="ProtNLM"/>
    </source>
</evidence>
<dbReference type="InterPro" id="IPR002885">
    <property type="entry name" value="PPR_rpt"/>
</dbReference>
<reference evidence="6 7" key="1">
    <citation type="submission" date="2019-01" db="EMBL/GenBank/DDBJ databases">
        <title>Sequencing of cultivated peanut Arachis hypogaea provides insights into genome evolution and oil improvement.</title>
        <authorList>
            <person name="Chen X."/>
        </authorList>
    </citation>
    <scope>NUCLEOTIDE SEQUENCE [LARGE SCALE GENOMIC DNA]</scope>
    <source>
        <strain evidence="7">cv. Fuhuasheng</strain>
        <tissue evidence="6">Leaves</tissue>
    </source>
</reference>
<evidence type="ECO:0000256" key="1">
    <source>
        <dbReference type="ARBA" id="ARBA00007626"/>
    </source>
</evidence>
<keyword evidence="5" id="KW-1133">Transmembrane helix</keyword>
<evidence type="ECO:0000256" key="5">
    <source>
        <dbReference type="SAM" id="Phobius"/>
    </source>
</evidence>
<feature type="repeat" description="PPR" evidence="3">
    <location>
        <begin position="596"/>
        <end position="630"/>
    </location>
</feature>
<sequence length="935" mass="105709">MNGQMCGKRVNVVLCDQGNGKEGIKKETKQTFLSGSPQPQHPPQPCSLSSPLFSAGYRRRVWKLCHSLFCSSSLSLFACVAVSSVVAVTPLPPHRGHWGIFNYCVLIKPVESRLNSGRTIEPVNQLPYRFIDRFGSVLATLTLTHTHLQPSHSHRASPRHSLSPLYLTHRTVTADHVSQRRQRSSNVTLFADSCASSLHCQVSAHSVQTKTVKKKMLTRALPKLPKPKTSFSVPPRTFSSCTHCPSPPQPAAEEDANAVAKLVLQSDPKTLSEALAKPTFQWSPHLVDRVLKLLWNHGPKAVQFFNALFRHPTYVHSPSSFDHAVDIAARMRDYQAAWALVVRMRSLRIGPTPKTLAILAERYASAGKAHRAVNVFLSMHHHGCRQDLASFNTILDILCKSRRVEMAHNLFKTFRSRFNCDSVTYNIIANGWCLIKRPPMALQVFKEMVERGIMPTLVTYNIILKGYFMTRQLNEAWEFFLEMKRRKCEIDVVTYTTMIYGFGVAGEVKKSKRIFDEMVGEGVVPNVATYNALVHVLCKKDNVENAVLVFEEMVVKGFVPNSVSYNAVIRGFCHAGEMERALRFMARMEKEGCQPNVQTYNVVIRYLCDAGDIEKGLELFEKMADGSCLPNLDTYNVLISAMFIRKKSEDLMVAGKLLLEMINRGFLPRKFTFNRVLNGLVLTGNQDFAREILSMQSRCGRLPRHGTFCIREYCAWFLSDQRMTRSRSSELRRYTEMQNAQAAQENWSHQKPVNVQAMSNGQVDHGVLQRLEGSMNFVMDSFANQTNQMYLGTASQEPSQSESSAAAPVVSSGLDACEGFREQIMDNLKDDRKRRSLDRYGSVSSAVSEEKVDTTKKRRVNIQGSIMAEAKERNLTPSVPSDMQAVLKRCETLEKEVRSLKFNLSFMNRKDSEQTKQIEDLQRQNKSWQMKKSTS</sequence>
<comment type="caution">
    <text evidence="6">The sequence shown here is derived from an EMBL/GenBank/DDBJ whole genome shotgun (WGS) entry which is preliminary data.</text>
</comment>
<evidence type="ECO:0000256" key="2">
    <source>
        <dbReference type="ARBA" id="ARBA00022737"/>
    </source>
</evidence>
<dbReference type="InterPro" id="IPR011990">
    <property type="entry name" value="TPR-like_helical_dom_sf"/>
</dbReference>
<dbReference type="PROSITE" id="PS51375">
    <property type="entry name" value="PPR"/>
    <property type="match status" value="7"/>
</dbReference>
<evidence type="ECO:0000313" key="6">
    <source>
        <dbReference type="EMBL" id="RYR24005.1"/>
    </source>
</evidence>
<dbReference type="EMBL" id="SDMP01000012">
    <property type="protein sequence ID" value="RYR24005.1"/>
    <property type="molecule type" value="Genomic_DNA"/>
</dbReference>
<keyword evidence="2" id="KW-0677">Repeat</keyword>
<proteinExistence type="inferred from homology"/>
<feature type="compositionally biased region" description="Polar residues" evidence="4">
    <location>
        <begin position="924"/>
        <end position="935"/>
    </location>
</feature>
<feature type="repeat" description="PPR" evidence="3">
    <location>
        <begin position="456"/>
        <end position="490"/>
    </location>
</feature>
<organism evidence="6 7">
    <name type="scientific">Arachis hypogaea</name>
    <name type="common">Peanut</name>
    <dbReference type="NCBI Taxonomy" id="3818"/>
    <lineage>
        <taxon>Eukaryota</taxon>
        <taxon>Viridiplantae</taxon>
        <taxon>Streptophyta</taxon>
        <taxon>Embryophyta</taxon>
        <taxon>Tracheophyta</taxon>
        <taxon>Spermatophyta</taxon>
        <taxon>Magnoliopsida</taxon>
        <taxon>eudicotyledons</taxon>
        <taxon>Gunneridae</taxon>
        <taxon>Pentapetalae</taxon>
        <taxon>rosids</taxon>
        <taxon>fabids</taxon>
        <taxon>Fabales</taxon>
        <taxon>Fabaceae</taxon>
        <taxon>Papilionoideae</taxon>
        <taxon>50 kb inversion clade</taxon>
        <taxon>dalbergioids sensu lato</taxon>
        <taxon>Dalbergieae</taxon>
        <taxon>Pterocarpus clade</taxon>
        <taxon>Arachis</taxon>
    </lineage>
</organism>
<feature type="region of interest" description="Disordered" evidence="4">
    <location>
        <begin position="912"/>
        <end position="935"/>
    </location>
</feature>
<feature type="region of interest" description="Disordered" evidence="4">
    <location>
        <begin position="837"/>
        <end position="856"/>
    </location>
</feature>
<dbReference type="PANTHER" id="PTHR47447">
    <property type="entry name" value="OS03G0856100 PROTEIN"/>
    <property type="match status" value="1"/>
</dbReference>
<dbReference type="Proteomes" id="UP000289738">
    <property type="component" value="Chromosome B02"/>
</dbReference>
<feature type="repeat" description="PPR" evidence="3">
    <location>
        <begin position="526"/>
        <end position="560"/>
    </location>
</feature>
<name>A0A445ACD3_ARAHY</name>
<feature type="repeat" description="PPR" evidence="3">
    <location>
        <begin position="491"/>
        <end position="525"/>
    </location>
</feature>
<keyword evidence="7" id="KW-1185">Reference proteome</keyword>
<dbReference type="STRING" id="3818.A0A445ACD3"/>
<keyword evidence="5" id="KW-0472">Membrane</keyword>
<evidence type="ECO:0000313" key="7">
    <source>
        <dbReference type="Proteomes" id="UP000289738"/>
    </source>
</evidence>
<dbReference type="AlphaFoldDB" id="A0A445ACD3"/>
<keyword evidence="5" id="KW-0812">Transmembrane</keyword>
<feature type="compositionally biased region" description="Basic and acidic residues" evidence="4">
    <location>
        <begin position="912"/>
        <end position="923"/>
    </location>
</feature>
<feature type="repeat" description="PPR" evidence="3">
    <location>
        <begin position="387"/>
        <end position="417"/>
    </location>
</feature>
<feature type="transmembrane region" description="Helical" evidence="5">
    <location>
        <begin position="68"/>
        <end position="88"/>
    </location>
</feature>
<dbReference type="Pfam" id="PF12854">
    <property type="entry name" value="PPR_1"/>
    <property type="match status" value="1"/>
</dbReference>
<accession>A0A445ACD3</accession>
<comment type="similarity">
    <text evidence="1">Belongs to the PPR family. P subfamily.</text>
</comment>
<dbReference type="Pfam" id="PF13041">
    <property type="entry name" value="PPR_2"/>
    <property type="match status" value="3"/>
</dbReference>
<dbReference type="Gene3D" id="1.25.40.10">
    <property type="entry name" value="Tetratricopeptide repeat domain"/>
    <property type="match status" value="4"/>
</dbReference>
<gene>
    <name evidence="6" type="ORF">Ahy_B02g057499</name>
</gene>
<feature type="repeat" description="PPR" evidence="3">
    <location>
        <begin position="561"/>
        <end position="595"/>
    </location>
</feature>
<dbReference type="PANTHER" id="PTHR47447:SF28">
    <property type="entry name" value="PENTACOTRIPEPTIDE-REPEAT REGION OF PRORP DOMAIN-CONTAINING PROTEIN"/>
    <property type="match status" value="1"/>
</dbReference>
<dbReference type="NCBIfam" id="TIGR00756">
    <property type="entry name" value="PPR"/>
    <property type="match status" value="7"/>
</dbReference>